<evidence type="ECO:0000313" key="3">
    <source>
        <dbReference type="Proteomes" id="UP000255297"/>
    </source>
</evidence>
<sequence length="624" mass="73126">MFQVDNSGHGNCMYYAYSISLMYFLRTQSNPLLTDNIFNKLKLSGEEKYRLQTLLSQDSNQEFTRSEIKKIIEPILGRAARRLAAEHTKVEFKTSPQDTPLFTAGKYGLEFCFQQFFKQSRSGLSRLIDHDFTNRNFTEAEVYKMSGTDRAMTNYAKHRVSDVIKEFYRLWAIKEKEWEKESGDHTEDEVRFQQEIILDNILRSETVNFFLTENENYLNLYIDHLRRESVWGTEETLFVLHRAIQGERMIRNSKGTIDTFYDNEIVLHLHRNGRSPFMQFGSPVMILNNQNNIHWVSMIPDSIFVKAKSVEQSKTRYPVEISYFLPENKQTGPKIAKTLRQMYLKGLQGDERYSPDRCKEIAMQYLNYVADHQRRFQLTDVKYFIEDIEKRIQHQRKMSQLPGPELVPELGEVNESCDSEIPLESVAKEFEKESKDKEREELDPSTRRGLMPPILPEYPIPSGEQRESMIKAKKFTHPYSREQRTILYGAIYEWVDSLTEKSFKNLIRATLKKYEGMIWGSFWGASRRSEVEGYLSNHSNAKVLALIFMKGVESSTLNELLFTKIVEIIKKEISNNPAMLEEQKYQLLAQFDVQHSPFYAANLKSHQHTIDTAHRESLEHLTLT</sequence>
<protein>
    <submittedName>
        <fullName evidence="2">Dot/Icm T4SS effector</fullName>
    </submittedName>
</protein>
<proteinExistence type="predicted"/>
<reference evidence="2 3" key="1">
    <citation type="submission" date="2018-06" db="EMBL/GenBank/DDBJ databases">
        <authorList>
            <consortium name="Pathogen Informatics"/>
            <person name="Doyle S."/>
        </authorList>
    </citation>
    <scope>NUCLEOTIDE SEQUENCE [LARGE SCALE GENOMIC DNA]</scope>
    <source>
        <strain evidence="2 3">NCTC11532</strain>
    </source>
</reference>
<keyword evidence="3" id="KW-1185">Reference proteome</keyword>
<gene>
    <name evidence="2" type="ORF">NCTC11532_00698</name>
</gene>
<feature type="compositionally biased region" description="Basic and acidic residues" evidence="1">
    <location>
        <begin position="430"/>
        <end position="446"/>
    </location>
</feature>
<feature type="region of interest" description="Disordered" evidence="1">
    <location>
        <begin position="430"/>
        <end position="458"/>
    </location>
</feature>
<name>A0A378LP37_9GAMM</name>
<dbReference type="AlphaFoldDB" id="A0A378LP37"/>
<accession>A0A378LP37</accession>
<dbReference type="EMBL" id="UGPB01000001">
    <property type="protein sequence ID" value="STY28523.1"/>
    <property type="molecule type" value="Genomic_DNA"/>
</dbReference>
<organism evidence="2 3">
    <name type="scientific">Legionella wadsworthii</name>
    <dbReference type="NCBI Taxonomy" id="28088"/>
    <lineage>
        <taxon>Bacteria</taxon>
        <taxon>Pseudomonadati</taxon>
        <taxon>Pseudomonadota</taxon>
        <taxon>Gammaproteobacteria</taxon>
        <taxon>Legionellales</taxon>
        <taxon>Legionellaceae</taxon>
        <taxon>Legionella</taxon>
    </lineage>
</organism>
<dbReference type="Proteomes" id="UP000255297">
    <property type="component" value="Unassembled WGS sequence"/>
</dbReference>
<evidence type="ECO:0000256" key="1">
    <source>
        <dbReference type="SAM" id="MobiDB-lite"/>
    </source>
</evidence>
<dbReference type="RefSeq" id="WP_051635462.1">
    <property type="nucleotide sequence ID" value="NZ_CAAAIS010000002.1"/>
</dbReference>
<evidence type="ECO:0000313" key="2">
    <source>
        <dbReference type="EMBL" id="STY28523.1"/>
    </source>
</evidence>